<keyword evidence="1" id="KW-0805">Transcription regulation</keyword>
<evidence type="ECO:0000313" key="6">
    <source>
        <dbReference type="Proteomes" id="UP000184476"/>
    </source>
</evidence>
<accession>A0A1M4UA53</accession>
<dbReference type="OrthoDB" id="9791143at2"/>
<gene>
    <name evidence="5" type="ORF">SAMN05444392_101888</name>
</gene>
<dbReference type="InterPro" id="IPR011991">
    <property type="entry name" value="ArsR-like_HTH"/>
</dbReference>
<reference evidence="5 6" key="1">
    <citation type="submission" date="2016-11" db="EMBL/GenBank/DDBJ databases">
        <authorList>
            <person name="Jaros S."/>
            <person name="Januszkiewicz K."/>
            <person name="Wedrychowicz H."/>
        </authorList>
    </citation>
    <scope>NUCLEOTIDE SEQUENCE [LARGE SCALE GENOMIC DNA]</scope>
    <source>
        <strain evidence="5 6">DSM 44666</strain>
    </source>
</reference>
<dbReference type="Pfam" id="PF01638">
    <property type="entry name" value="HxlR"/>
    <property type="match status" value="1"/>
</dbReference>
<evidence type="ECO:0000259" key="4">
    <source>
        <dbReference type="PROSITE" id="PS51118"/>
    </source>
</evidence>
<dbReference type="InterPro" id="IPR036390">
    <property type="entry name" value="WH_DNA-bd_sf"/>
</dbReference>
<dbReference type="SUPFAM" id="SSF46785">
    <property type="entry name" value="Winged helix' DNA-binding domain"/>
    <property type="match status" value="1"/>
</dbReference>
<dbReference type="InterPro" id="IPR002577">
    <property type="entry name" value="HTH_HxlR"/>
</dbReference>
<dbReference type="CDD" id="cd00090">
    <property type="entry name" value="HTH_ARSR"/>
    <property type="match status" value="1"/>
</dbReference>
<evidence type="ECO:0000313" key="5">
    <source>
        <dbReference type="EMBL" id="SHE53450.1"/>
    </source>
</evidence>
<keyword evidence="2" id="KW-0238">DNA-binding</keyword>
<proteinExistence type="predicted"/>
<evidence type="ECO:0000256" key="1">
    <source>
        <dbReference type="ARBA" id="ARBA00023015"/>
    </source>
</evidence>
<feature type="domain" description="HTH hxlR-type" evidence="4">
    <location>
        <begin position="8"/>
        <end position="106"/>
    </location>
</feature>
<keyword evidence="3" id="KW-0804">Transcription</keyword>
<protein>
    <submittedName>
        <fullName evidence="5">Transcriptional regulator, HxlR family</fullName>
    </submittedName>
</protein>
<dbReference type="RefSeq" id="WP_073152499.1">
    <property type="nucleotide sequence ID" value="NZ_FQVL01000001.1"/>
</dbReference>
<evidence type="ECO:0000256" key="2">
    <source>
        <dbReference type="ARBA" id="ARBA00023125"/>
    </source>
</evidence>
<dbReference type="InterPro" id="IPR036388">
    <property type="entry name" value="WH-like_DNA-bd_sf"/>
</dbReference>
<name>A0A1M4UA53_9BACL</name>
<keyword evidence="6" id="KW-1185">Reference proteome</keyword>
<sequence length="111" mass="13224">MEPKRFNCSIEATLEVLSGKWKTLILYHLVDHTLRFAELKRKIPDISQKVLTEQLRQLEKDGLIFRKDYEQNPPKVEYSLTDYGNSLKSVLSTMCRWGENRIRQNNWQLKL</sequence>
<dbReference type="Proteomes" id="UP000184476">
    <property type="component" value="Unassembled WGS sequence"/>
</dbReference>
<dbReference type="PROSITE" id="PS51118">
    <property type="entry name" value="HTH_HXLR"/>
    <property type="match status" value="1"/>
</dbReference>
<organism evidence="5 6">
    <name type="scientific">Seinonella peptonophila</name>
    <dbReference type="NCBI Taxonomy" id="112248"/>
    <lineage>
        <taxon>Bacteria</taxon>
        <taxon>Bacillati</taxon>
        <taxon>Bacillota</taxon>
        <taxon>Bacilli</taxon>
        <taxon>Bacillales</taxon>
        <taxon>Thermoactinomycetaceae</taxon>
        <taxon>Seinonella</taxon>
    </lineage>
</organism>
<dbReference type="PANTHER" id="PTHR33204:SF29">
    <property type="entry name" value="TRANSCRIPTIONAL REGULATOR"/>
    <property type="match status" value="1"/>
</dbReference>
<dbReference type="GO" id="GO:0003677">
    <property type="term" value="F:DNA binding"/>
    <property type="evidence" value="ECO:0007669"/>
    <property type="project" value="UniProtKB-KW"/>
</dbReference>
<dbReference type="PANTHER" id="PTHR33204">
    <property type="entry name" value="TRANSCRIPTIONAL REGULATOR, MARR FAMILY"/>
    <property type="match status" value="1"/>
</dbReference>
<dbReference type="Gene3D" id="1.10.10.10">
    <property type="entry name" value="Winged helix-like DNA-binding domain superfamily/Winged helix DNA-binding domain"/>
    <property type="match status" value="1"/>
</dbReference>
<dbReference type="EMBL" id="FQVL01000001">
    <property type="protein sequence ID" value="SHE53450.1"/>
    <property type="molecule type" value="Genomic_DNA"/>
</dbReference>
<evidence type="ECO:0000256" key="3">
    <source>
        <dbReference type="ARBA" id="ARBA00023163"/>
    </source>
</evidence>
<dbReference type="AlphaFoldDB" id="A0A1M4UA53"/>